<organism evidence="1">
    <name type="scientific">Candidatus Caldatribacterium saccharofermentans</name>
    <dbReference type="NCBI Taxonomy" id="1454753"/>
    <lineage>
        <taxon>Bacteria</taxon>
        <taxon>Pseudomonadati</taxon>
        <taxon>Atribacterota</taxon>
        <taxon>Atribacteria</taxon>
        <taxon>Atribacterales</taxon>
        <taxon>Candidatus Caldatribacteriaceae</taxon>
        <taxon>Candidatus Caldatribacterium</taxon>
    </lineage>
</organism>
<gene>
    <name evidence="1" type="ORF">ENW11_01875</name>
</gene>
<dbReference type="Pfam" id="PF14196">
    <property type="entry name" value="ATC_hydrolase"/>
    <property type="match status" value="1"/>
</dbReference>
<name>A0A7V4TEV4_9BACT</name>
<reference evidence="1" key="1">
    <citation type="journal article" date="2020" name="mSystems">
        <title>Genome- and Community-Level Interaction Insights into Carbon Utilization and Element Cycling Functions of Hydrothermarchaeota in Hydrothermal Sediment.</title>
        <authorList>
            <person name="Zhou Z."/>
            <person name="Liu Y."/>
            <person name="Xu W."/>
            <person name="Pan J."/>
            <person name="Luo Z.H."/>
            <person name="Li M."/>
        </authorList>
    </citation>
    <scope>NUCLEOTIDE SEQUENCE [LARGE SCALE GENOMIC DNA]</scope>
    <source>
        <strain evidence="1">SpSt-82</strain>
    </source>
</reference>
<dbReference type="EMBL" id="DTIY01000013">
    <property type="protein sequence ID" value="HGY38546.1"/>
    <property type="molecule type" value="Genomic_DNA"/>
</dbReference>
<comment type="caution">
    <text evidence="1">The sequence shown here is derived from an EMBL/GenBank/DDBJ whole genome shotgun (WGS) entry which is preliminary data.</text>
</comment>
<sequence>MAFKNQATIHDQKVEELRKAIEHRATWLYLLIDEARKKGFKEWEDLARRAVFRCGVFHGKTRFTETDDLRKFATEFANDTVRRIFEMDIVELSEDRFVVEFHYCPLVAAWSRFTQDEKEISTLCDVAMEGDRGIISTFPGFAMELEKTIASGHEVCRLVILKKKSENSVCRSNG</sequence>
<accession>A0A7V4TEV4</accession>
<protein>
    <recommendedName>
        <fullName evidence="2">L-2-amino-thiazoline-4-carboxylic acid hydrolase</fullName>
    </recommendedName>
</protein>
<evidence type="ECO:0008006" key="2">
    <source>
        <dbReference type="Google" id="ProtNLM"/>
    </source>
</evidence>
<evidence type="ECO:0000313" key="1">
    <source>
        <dbReference type="EMBL" id="HGY38546.1"/>
    </source>
</evidence>
<dbReference type="InterPro" id="IPR026002">
    <property type="entry name" value="ATC_hydrolase-like"/>
</dbReference>
<dbReference type="AlphaFoldDB" id="A0A7V4TEV4"/>
<proteinExistence type="predicted"/>